<dbReference type="Gene3D" id="3.40.30.10">
    <property type="entry name" value="Glutaredoxin"/>
    <property type="match status" value="2"/>
</dbReference>
<accession>A0A8J5YVM5</accession>
<dbReference type="SUPFAM" id="SSF52833">
    <property type="entry name" value="Thioredoxin-like"/>
    <property type="match status" value="2"/>
</dbReference>
<dbReference type="PROSITE" id="PS50405">
    <property type="entry name" value="GST_CTER"/>
    <property type="match status" value="1"/>
</dbReference>
<evidence type="ECO:0000256" key="4">
    <source>
        <dbReference type="ARBA" id="ARBA00022679"/>
    </source>
</evidence>
<dbReference type="Pfam" id="PF02798">
    <property type="entry name" value="GST_N"/>
    <property type="match status" value="1"/>
</dbReference>
<dbReference type="PROSITE" id="PS50404">
    <property type="entry name" value="GST_NTER"/>
    <property type="match status" value="1"/>
</dbReference>
<gene>
    <name evidence="9" type="ORF">CXB51_030322</name>
</gene>
<organism evidence="9 10">
    <name type="scientific">Gossypium anomalum</name>
    <dbReference type="NCBI Taxonomy" id="47600"/>
    <lineage>
        <taxon>Eukaryota</taxon>
        <taxon>Viridiplantae</taxon>
        <taxon>Streptophyta</taxon>
        <taxon>Embryophyta</taxon>
        <taxon>Tracheophyta</taxon>
        <taxon>Spermatophyta</taxon>
        <taxon>Magnoliopsida</taxon>
        <taxon>eudicotyledons</taxon>
        <taxon>Gunneridae</taxon>
        <taxon>Pentapetalae</taxon>
        <taxon>rosids</taxon>
        <taxon>malvids</taxon>
        <taxon>Malvales</taxon>
        <taxon>Malvaceae</taxon>
        <taxon>Malvoideae</taxon>
        <taxon>Gossypium</taxon>
    </lineage>
</organism>
<dbReference type="InterPro" id="IPR004045">
    <property type="entry name" value="Glutathione_S-Trfase_N"/>
</dbReference>
<dbReference type="SUPFAM" id="SSF47616">
    <property type="entry name" value="GST C-terminal domain-like"/>
    <property type="match status" value="2"/>
</dbReference>
<dbReference type="SFLD" id="SFLDG01153">
    <property type="entry name" value="Main.4:_Theta-like"/>
    <property type="match status" value="1"/>
</dbReference>
<dbReference type="EMBL" id="JAHUZN010000011">
    <property type="protein sequence ID" value="KAG8476794.1"/>
    <property type="molecule type" value="Genomic_DNA"/>
</dbReference>
<dbReference type="GO" id="GO:0004364">
    <property type="term" value="F:glutathione transferase activity"/>
    <property type="evidence" value="ECO:0007669"/>
    <property type="project" value="UniProtKB-EC"/>
</dbReference>
<feature type="domain" description="GST C-terminal" evidence="8">
    <location>
        <begin position="315"/>
        <end position="450"/>
    </location>
</feature>
<feature type="region of interest" description="Disordered" evidence="6">
    <location>
        <begin position="454"/>
        <end position="477"/>
    </location>
</feature>
<proteinExistence type="inferred from homology"/>
<comment type="similarity">
    <text evidence="1">Belongs to the GST superfamily. Theta family.</text>
</comment>
<dbReference type="PANTHER" id="PTHR44750:SF1">
    <property type="entry name" value="GLUTATHIONE S-TRANSFERASE T1-RELATED"/>
    <property type="match status" value="1"/>
</dbReference>
<dbReference type="Gene3D" id="1.20.1050.10">
    <property type="match status" value="2"/>
</dbReference>
<dbReference type="Proteomes" id="UP000701853">
    <property type="component" value="Chromosome 11"/>
</dbReference>
<dbReference type="CDD" id="cd03050">
    <property type="entry name" value="GST_N_Theta"/>
    <property type="match status" value="1"/>
</dbReference>
<dbReference type="InterPro" id="IPR036249">
    <property type="entry name" value="Thioredoxin-like_sf"/>
</dbReference>
<evidence type="ECO:0000259" key="7">
    <source>
        <dbReference type="PROSITE" id="PS50404"/>
    </source>
</evidence>
<evidence type="ECO:0000313" key="10">
    <source>
        <dbReference type="Proteomes" id="UP000701853"/>
    </source>
</evidence>
<dbReference type="EC" id="2.5.1.18" evidence="2"/>
<evidence type="ECO:0000259" key="8">
    <source>
        <dbReference type="PROSITE" id="PS50405"/>
    </source>
</evidence>
<keyword evidence="3" id="KW-0216">Detoxification</keyword>
<dbReference type="Pfam" id="PF13410">
    <property type="entry name" value="GST_C_2"/>
    <property type="match status" value="2"/>
</dbReference>
<dbReference type="SFLD" id="SFLDS00019">
    <property type="entry name" value="Glutathione_Transferase_(cytos"/>
    <property type="match status" value="1"/>
</dbReference>
<evidence type="ECO:0000256" key="3">
    <source>
        <dbReference type="ARBA" id="ARBA00022575"/>
    </source>
</evidence>
<feature type="domain" description="GST N-terminal" evidence="7">
    <location>
        <begin position="227"/>
        <end position="308"/>
    </location>
</feature>
<evidence type="ECO:0000256" key="1">
    <source>
        <dbReference type="ARBA" id="ARBA00009899"/>
    </source>
</evidence>
<dbReference type="FunFam" id="1.20.1050.10:FF:000039">
    <property type="entry name" value="Glutathione S-transferase theta-1"/>
    <property type="match status" value="1"/>
</dbReference>
<comment type="caution">
    <text evidence="9">The sequence shown here is derived from an EMBL/GenBank/DDBJ whole genome shotgun (WGS) entry which is preliminary data.</text>
</comment>
<evidence type="ECO:0000256" key="2">
    <source>
        <dbReference type="ARBA" id="ARBA00012452"/>
    </source>
</evidence>
<dbReference type="InterPro" id="IPR010987">
    <property type="entry name" value="Glutathione-S-Trfase_C-like"/>
</dbReference>
<evidence type="ECO:0000313" key="9">
    <source>
        <dbReference type="EMBL" id="KAG8476794.1"/>
    </source>
</evidence>
<keyword evidence="4" id="KW-0808">Transferase</keyword>
<sequence>MKLKVYADRLSQPVRAVIIFCEVNGIDYEEIKVDLANREHLTPEFAPMLFLSILLLHFLELLIIVRYTRCWIGITPTYVVVQNSILAPVFRRPLNPEAVAEGEKILSAALSKIESFWLDDNRPFLLGENQPSIADLSLVCDIMQVKLVGETDWNRLLGPYKKVQQWIENTRNATNPHFDELHKGLANNEGGGVFAFKNLRNEELHYYIILWFTQKKSHVYATCPSQFALKLYADRMSQPVRAVIIFCKKNGIDFEEIRVDIAKRQHLTPEYAEINPMKQLPAIVDGRFKLFESHAILVYLASSFPGVADHWYPADVFKRSKIHSVLDWHHSNLRRGPTTIVRNTVLAPVLGRPLNPEAAAEGEKFLSASLSKIESVWLKGNGRFLLGGNQPSIADLSLVCDIMQLELLGETERNRLLGPYKEVQQWIDNTRNATNPHFDEVHKILMKAKEKLQNPRMKGANNEGGGSDMKRTLHSRI</sequence>
<dbReference type="CDD" id="cd03183">
    <property type="entry name" value="GST_C_Theta"/>
    <property type="match status" value="1"/>
</dbReference>
<dbReference type="InterPro" id="IPR036282">
    <property type="entry name" value="Glutathione-S-Trfase_C_sf"/>
</dbReference>
<dbReference type="InterPro" id="IPR040077">
    <property type="entry name" value="GST_C_Theta"/>
</dbReference>
<comment type="catalytic activity">
    <reaction evidence="5">
        <text>RX + glutathione = an S-substituted glutathione + a halide anion + H(+)</text>
        <dbReference type="Rhea" id="RHEA:16437"/>
        <dbReference type="ChEBI" id="CHEBI:15378"/>
        <dbReference type="ChEBI" id="CHEBI:16042"/>
        <dbReference type="ChEBI" id="CHEBI:17792"/>
        <dbReference type="ChEBI" id="CHEBI:57925"/>
        <dbReference type="ChEBI" id="CHEBI:90779"/>
        <dbReference type="EC" id="2.5.1.18"/>
    </reaction>
</comment>
<dbReference type="OrthoDB" id="422574at2759"/>
<evidence type="ECO:0000256" key="5">
    <source>
        <dbReference type="ARBA" id="ARBA00047960"/>
    </source>
</evidence>
<dbReference type="InterPro" id="IPR040075">
    <property type="entry name" value="GST_N_Theta"/>
</dbReference>
<dbReference type="GO" id="GO:0009407">
    <property type="term" value="P:toxin catabolic process"/>
    <property type="evidence" value="ECO:0007669"/>
    <property type="project" value="UniProtKB-ARBA"/>
</dbReference>
<reference evidence="9 10" key="1">
    <citation type="journal article" date="2021" name="bioRxiv">
        <title>The Gossypium anomalum genome as a resource for cotton improvement and evolutionary analysis of hybrid incompatibility.</title>
        <authorList>
            <person name="Grover C.E."/>
            <person name="Yuan D."/>
            <person name="Arick M.A."/>
            <person name="Miller E.R."/>
            <person name="Hu G."/>
            <person name="Peterson D.G."/>
            <person name="Wendel J.F."/>
            <person name="Udall J.A."/>
        </authorList>
    </citation>
    <scope>NUCLEOTIDE SEQUENCE [LARGE SCALE GENOMIC DNA]</scope>
    <source>
        <strain evidence="9">JFW-Udall</strain>
        <tissue evidence="9">Leaf</tissue>
    </source>
</reference>
<protein>
    <recommendedName>
        <fullName evidence="2">glutathione transferase</fullName>
        <ecNumber evidence="2">2.5.1.18</ecNumber>
    </recommendedName>
</protein>
<dbReference type="SFLD" id="SFLDG00358">
    <property type="entry name" value="Main_(cytGST)"/>
    <property type="match status" value="1"/>
</dbReference>
<dbReference type="AlphaFoldDB" id="A0A8J5YVM5"/>
<dbReference type="PANTHER" id="PTHR44750">
    <property type="entry name" value="GLUTATHIONE S-TRANSFERASE T1-RELATED"/>
    <property type="match status" value="1"/>
</dbReference>
<keyword evidence="10" id="KW-1185">Reference proteome</keyword>
<dbReference type="InterPro" id="IPR040079">
    <property type="entry name" value="Glutathione_S-Trfase"/>
</dbReference>
<dbReference type="InterPro" id="IPR043377">
    <property type="entry name" value="GSTT1/2/3"/>
</dbReference>
<name>A0A8J5YVM5_9ROSI</name>
<evidence type="ECO:0000256" key="6">
    <source>
        <dbReference type="SAM" id="MobiDB-lite"/>
    </source>
</evidence>